<dbReference type="Pfam" id="PF02566">
    <property type="entry name" value="OsmC"/>
    <property type="match status" value="1"/>
</dbReference>
<sequence>MTDHHYATTLMWTGDTGSGYAGYGRAHDVQIGGDIVTLSADAAFRGDASLPNPEQLLLAAASSCQLLSFLAVAARAGVAVLAYRDDATAVMPAGTTPMRVTRVHLAPRIEVRGVDAAVVRRLVHDAHDACFVANSLSAEVVVVPDVEVVS</sequence>
<dbReference type="InterPro" id="IPR015946">
    <property type="entry name" value="KH_dom-like_a/b"/>
</dbReference>
<reference evidence="1 2" key="1">
    <citation type="submission" date="2019-03" db="EMBL/GenBank/DDBJ databases">
        <authorList>
            <person name="Dong K."/>
        </authorList>
    </citation>
    <scope>NUCLEOTIDE SEQUENCE [LARGE SCALE GENOMIC DNA]</scope>
    <source>
        <strain evidence="2">dk512</strain>
    </source>
</reference>
<gene>
    <name evidence="1" type="ORF">E4K62_01805</name>
</gene>
<dbReference type="EMBL" id="CP038266">
    <property type="protein sequence ID" value="QBR87539.1"/>
    <property type="molecule type" value="Genomic_DNA"/>
</dbReference>
<proteinExistence type="predicted"/>
<dbReference type="Proteomes" id="UP000295748">
    <property type="component" value="Chromosome"/>
</dbReference>
<evidence type="ECO:0000313" key="1">
    <source>
        <dbReference type="EMBL" id="QBR87539.1"/>
    </source>
</evidence>
<protein>
    <submittedName>
        <fullName evidence="1">OsmC family peroxiredoxin</fullName>
    </submittedName>
</protein>
<name>A0ABX5SN26_9MICO</name>
<accession>A0ABX5SN26</accession>
<dbReference type="RefSeq" id="WP_135063000.1">
    <property type="nucleotide sequence ID" value="NZ_CP038266.1"/>
</dbReference>
<keyword evidence="2" id="KW-1185">Reference proteome</keyword>
<dbReference type="Gene3D" id="3.30.300.20">
    <property type="match status" value="1"/>
</dbReference>
<organism evidence="1 2">
    <name type="scientific">Microbacterium wangchenii</name>
    <dbReference type="NCBI Taxonomy" id="2541726"/>
    <lineage>
        <taxon>Bacteria</taxon>
        <taxon>Bacillati</taxon>
        <taxon>Actinomycetota</taxon>
        <taxon>Actinomycetes</taxon>
        <taxon>Micrococcales</taxon>
        <taxon>Microbacteriaceae</taxon>
        <taxon>Microbacterium</taxon>
    </lineage>
</organism>
<dbReference type="SUPFAM" id="SSF82784">
    <property type="entry name" value="OsmC-like"/>
    <property type="match status" value="1"/>
</dbReference>
<dbReference type="InterPro" id="IPR003718">
    <property type="entry name" value="OsmC/Ohr_fam"/>
</dbReference>
<dbReference type="InterPro" id="IPR036102">
    <property type="entry name" value="OsmC/Ohrsf"/>
</dbReference>
<dbReference type="PANTHER" id="PTHR42830">
    <property type="entry name" value="OSMOTICALLY INDUCIBLE FAMILY PROTEIN"/>
    <property type="match status" value="1"/>
</dbReference>
<dbReference type="PANTHER" id="PTHR42830:SF2">
    <property type="entry name" value="OSMC_OHR FAMILY PROTEIN"/>
    <property type="match status" value="1"/>
</dbReference>
<evidence type="ECO:0000313" key="2">
    <source>
        <dbReference type="Proteomes" id="UP000295748"/>
    </source>
</evidence>
<dbReference type="InterPro" id="IPR052707">
    <property type="entry name" value="OsmC_Ohr_Peroxiredoxin"/>
</dbReference>